<keyword evidence="1" id="KW-0732">Signal</keyword>
<sequence>MKLRQFAFIAALLTAASIAGSGVAPPGPIPDGRPAGSVEIIDLNGLRNIEFGDTEDELTRRGILRTDLDACGPTLAGHDTVSPVFAEDRLVLLWVGDPMRTPEGITAGSPVDQVWSRYPSVTRLRAPHGTYRLDGLLARSGDRAYLFLHDGRTVRKTIAGYADWARRLFDEGADPC</sequence>
<evidence type="ECO:0000256" key="1">
    <source>
        <dbReference type="SAM" id="SignalP"/>
    </source>
</evidence>
<feature type="chain" id="PRO_5016259533" evidence="1">
    <location>
        <begin position="25"/>
        <end position="176"/>
    </location>
</feature>
<dbReference type="EMBL" id="QGKR01000246">
    <property type="protein sequence ID" value="PWR06568.1"/>
    <property type="molecule type" value="Genomic_DNA"/>
</dbReference>
<organism evidence="2 3">
    <name type="scientific">Micromonospora acroterricola</name>
    <dbReference type="NCBI Taxonomy" id="2202421"/>
    <lineage>
        <taxon>Bacteria</taxon>
        <taxon>Bacillati</taxon>
        <taxon>Actinomycetota</taxon>
        <taxon>Actinomycetes</taxon>
        <taxon>Micromonosporales</taxon>
        <taxon>Micromonosporaceae</taxon>
        <taxon>Micromonospora</taxon>
    </lineage>
</organism>
<comment type="caution">
    <text evidence="2">The sequence shown here is derived from an EMBL/GenBank/DDBJ whole genome shotgun (WGS) entry which is preliminary data.</text>
</comment>
<proteinExistence type="predicted"/>
<dbReference type="Proteomes" id="UP000245410">
    <property type="component" value="Unassembled WGS sequence"/>
</dbReference>
<name>A0A317CVI2_9ACTN</name>
<dbReference type="AlphaFoldDB" id="A0A317CVI2"/>
<evidence type="ECO:0000313" key="2">
    <source>
        <dbReference type="EMBL" id="PWR06568.1"/>
    </source>
</evidence>
<reference evidence="2 3" key="1">
    <citation type="submission" date="2018-05" db="EMBL/GenBank/DDBJ databases">
        <title>Micromonospora atacamensis sp. nov., a novel actinobacteria isolated from high altitude Atacama Desert soil.</title>
        <authorList>
            <person name="Carro L."/>
            <person name="Golinska P."/>
            <person name="Klenk H.-P."/>
            <person name="Goodfellow M."/>
        </authorList>
    </citation>
    <scope>NUCLEOTIDE SEQUENCE [LARGE SCALE GENOMIC DNA]</scope>
    <source>
        <strain evidence="2 3">5R2A7</strain>
    </source>
</reference>
<feature type="signal peptide" evidence="1">
    <location>
        <begin position="1"/>
        <end position="24"/>
    </location>
</feature>
<evidence type="ECO:0000313" key="3">
    <source>
        <dbReference type="Proteomes" id="UP000245410"/>
    </source>
</evidence>
<keyword evidence="3" id="KW-1185">Reference proteome</keyword>
<gene>
    <name evidence="2" type="ORF">DKT68_21935</name>
</gene>
<dbReference type="OrthoDB" id="3399090at2"/>
<accession>A0A317CVI2</accession>
<protein>
    <submittedName>
        <fullName evidence="2">Uncharacterized protein</fullName>
    </submittedName>
</protein>